<dbReference type="AlphaFoldDB" id="C0GHC2"/>
<proteinExistence type="predicted"/>
<dbReference type="PANTHER" id="PTHR43861:SF1">
    <property type="entry name" value="TRANS-ACONITATE 2-METHYLTRANSFERASE"/>
    <property type="match status" value="1"/>
</dbReference>
<keyword evidence="1 4" id="KW-0489">Methyltransferase</keyword>
<dbReference type="Gene3D" id="2.20.25.110">
    <property type="entry name" value="S-adenosyl-L-methionine-dependent methyltransferases"/>
    <property type="match status" value="1"/>
</dbReference>
<dbReference type="InterPro" id="IPR029063">
    <property type="entry name" value="SAM-dependent_MTases_sf"/>
</dbReference>
<keyword evidence="5" id="KW-1185">Reference proteome</keyword>
<evidence type="ECO:0000256" key="2">
    <source>
        <dbReference type="ARBA" id="ARBA00022679"/>
    </source>
</evidence>
<dbReference type="Gene3D" id="3.40.50.150">
    <property type="entry name" value="Vaccinia Virus protein VP39"/>
    <property type="match status" value="1"/>
</dbReference>
<feature type="domain" description="Methyltransferase" evidence="3">
    <location>
        <begin position="42"/>
        <end position="137"/>
    </location>
</feature>
<dbReference type="RefSeq" id="WP_008516870.1">
    <property type="nucleotide sequence ID" value="NZ_ACJM01000009.1"/>
</dbReference>
<reference evidence="4 5" key="1">
    <citation type="submission" date="2009-02" db="EMBL/GenBank/DDBJ databases">
        <title>Sequencing of the draft genome and assembly of Dethiobacter alkaliphilus AHT 1.</title>
        <authorList>
            <consortium name="US DOE Joint Genome Institute (JGI-PGF)"/>
            <person name="Lucas S."/>
            <person name="Copeland A."/>
            <person name="Lapidus A."/>
            <person name="Glavina del Rio T."/>
            <person name="Dalin E."/>
            <person name="Tice H."/>
            <person name="Bruce D."/>
            <person name="Goodwin L."/>
            <person name="Pitluck S."/>
            <person name="Larimer F."/>
            <person name="Land M.L."/>
            <person name="Hauser L."/>
            <person name="Muyzer G."/>
        </authorList>
    </citation>
    <scope>NUCLEOTIDE SEQUENCE [LARGE SCALE GENOMIC DNA]</scope>
    <source>
        <strain evidence="4 5">AHT 1</strain>
    </source>
</reference>
<dbReference type="CDD" id="cd02440">
    <property type="entry name" value="AdoMet_MTases"/>
    <property type="match status" value="1"/>
</dbReference>
<dbReference type="eggNOG" id="COG4976">
    <property type="taxonomic scope" value="Bacteria"/>
</dbReference>
<dbReference type="Pfam" id="PF13649">
    <property type="entry name" value="Methyltransf_25"/>
    <property type="match status" value="1"/>
</dbReference>
<dbReference type="STRING" id="555088.DealDRAFT_1881"/>
<dbReference type="InterPro" id="IPR041698">
    <property type="entry name" value="Methyltransf_25"/>
</dbReference>
<name>C0GHC2_DETAL</name>
<keyword evidence="2 4" id="KW-0808">Transferase</keyword>
<dbReference type="GO" id="GO:0008168">
    <property type="term" value="F:methyltransferase activity"/>
    <property type="evidence" value="ECO:0007669"/>
    <property type="project" value="UniProtKB-KW"/>
</dbReference>
<evidence type="ECO:0000259" key="3">
    <source>
        <dbReference type="Pfam" id="PF13649"/>
    </source>
</evidence>
<protein>
    <submittedName>
        <fullName evidence="4">Methyltransferase type 11</fullName>
    </submittedName>
</protein>
<dbReference type="PANTHER" id="PTHR43861">
    <property type="entry name" value="TRANS-ACONITATE 2-METHYLTRANSFERASE-RELATED"/>
    <property type="match status" value="1"/>
</dbReference>
<dbReference type="EMBL" id="ACJM01000009">
    <property type="protein sequence ID" value="EEG77128.1"/>
    <property type="molecule type" value="Genomic_DNA"/>
</dbReference>
<comment type="caution">
    <text evidence="4">The sequence shown here is derived from an EMBL/GenBank/DDBJ whole genome shotgun (WGS) entry which is preliminary data.</text>
</comment>
<gene>
    <name evidence="4" type="ORF">DealDRAFT_1881</name>
</gene>
<sequence length="248" mass="27960">MVQYSGLAVIYDQLMQSVDYDEWAEYIGELTHRHGGIPRQNVLDVACGTGTTTLALARAGYPVTGLDLSAEMLSFAREKAESQGTEAAFMQADMRTFSLAEPVGLVVSFQDGINYLLTAEDLTQTFSAVGKALLPEGLFIFDVNRVDKLQDTKTETSWVDCDDFTLIWETRFVEQDIWEIAVTGFTKLKDGNYQKFSEVHKERVISEEEVQRSLHHAGLELVGRYAAFSLDEPDFGTRRVFYVARKER</sequence>
<organism evidence="4 5">
    <name type="scientific">Dethiobacter alkaliphilus AHT 1</name>
    <dbReference type="NCBI Taxonomy" id="555088"/>
    <lineage>
        <taxon>Bacteria</taxon>
        <taxon>Bacillati</taxon>
        <taxon>Bacillota</taxon>
        <taxon>Dethiobacteria</taxon>
        <taxon>Dethiobacterales</taxon>
        <taxon>Dethiobacteraceae</taxon>
        <taxon>Dethiobacter</taxon>
    </lineage>
</organism>
<evidence type="ECO:0000313" key="5">
    <source>
        <dbReference type="Proteomes" id="UP000006443"/>
    </source>
</evidence>
<dbReference type="Proteomes" id="UP000006443">
    <property type="component" value="Unassembled WGS sequence"/>
</dbReference>
<evidence type="ECO:0000256" key="1">
    <source>
        <dbReference type="ARBA" id="ARBA00022603"/>
    </source>
</evidence>
<dbReference type="OrthoDB" id="9811589at2"/>
<dbReference type="GO" id="GO:0032259">
    <property type="term" value="P:methylation"/>
    <property type="evidence" value="ECO:0007669"/>
    <property type="project" value="UniProtKB-KW"/>
</dbReference>
<dbReference type="SUPFAM" id="SSF53335">
    <property type="entry name" value="S-adenosyl-L-methionine-dependent methyltransferases"/>
    <property type="match status" value="1"/>
</dbReference>
<accession>C0GHC2</accession>
<evidence type="ECO:0000313" key="4">
    <source>
        <dbReference type="EMBL" id="EEG77128.1"/>
    </source>
</evidence>